<feature type="transmembrane region" description="Helical" evidence="2">
    <location>
        <begin position="954"/>
        <end position="975"/>
    </location>
</feature>
<dbReference type="GO" id="GO:0005886">
    <property type="term" value="C:plasma membrane"/>
    <property type="evidence" value="ECO:0007669"/>
    <property type="project" value="TreeGrafter"/>
</dbReference>
<dbReference type="Pfam" id="PF00873">
    <property type="entry name" value="ACR_tran"/>
    <property type="match status" value="1"/>
</dbReference>
<keyword evidence="4" id="KW-1185">Reference proteome</keyword>
<feature type="transmembrane region" description="Helical" evidence="2">
    <location>
        <begin position="884"/>
        <end position="906"/>
    </location>
</feature>
<dbReference type="SUPFAM" id="SSF82714">
    <property type="entry name" value="Multidrug efflux transporter AcrB TolC docking domain, DN and DC subdomains"/>
    <property type="match status" value="2"/>
</dbReference>
<gene>
    <name evidence="3" type="ORF">HKW67_16690</name>
</gene>
<keyword evidence="2" id="KW-0472">Membrane</keyword>
<protein>
    <submittedName>
        <fullName evidence="3">Efflux RND transporter permease subunit</fullName>
    </submittedName>
</protein>
<evidence type="ECO:0000256" key="1">
    <source>
        <dbReference type="SAM" id="Coils"/>
    </source>
</evidence>
<dbReference type="PRINTS" id="PR00702">
    <property type="entry name" value="ACRIFLAVINRP"/>
</dbReference>
<feature type="transmembrane region" description="Helical" evidence="2">
    <location>
        <begin position="387"/>
        <end position="410"/>
    </location>
</feature>
<feature type="transmembrane region" description="Helical" evidence="2">
    <location>
        <begin position="361"/>
        <end position="381"/>
    </location>
</feature>
<proteinExistence type="predicted"/>
<feature type="transmembrane region" description="Helical" evidence="2">
    <location>
        <begin position="431"/>
        <end position="451"/>
    </location>
</feature>
<feature type="transmembrane region" description="Helical" evidence="2">
    <location>
        <begin position="463"/>
        <end position="486"/>
    </location>
</feature>
<feature type="transmembrane region" description="Helical" evidence="2">
    <location>
        <begin position="912"/>
        <end position="933"/>
    </location>
</feature>
<dbReference type="PANTHER" id="PTHR32063:SF24">
    <property type="entry name" value="CATION EFFLUX SYSTEM (ACRB_ACRD_ACRF FAMILY)"/>
    <property type="match status" value="1"/>
</dbReference>
<dbReference type="AlphaFoldDB" id="A0A6M4IU44"/>
<accession>A0A6M4IU44</accession>
<keyword evidence="1" id="KW-0175">Coiled coil</keyword>
<evidence type="ECO:0000313" key="4">
    <source>
        <dbReference type="Proteomes" id="UP000500938"/>
    </source>
</evidence>
<dbReference type="Gene3D" id="3.30.70.1430">
    <property type="entry name" value="Multidrug efflux transporter AcrB pore domain"/>
    <property type="match status" value="2"/>
</dbReference>
<feature type="coiled-coil region" evidence="1">
    <location>
        <begin position="102"/>
        <end position="136"/>
    </location>
</feature>
<dbReference type="SUPFAM" id="SSF82693">
    <property type="entry name" value="Multidrug efflux transporter AcrB pore domain, PN1, PN2, PC1 and PC2 subdomains"/>
    <property type="match status" value="3"/>
</dbReference>
<feature type="transmembrane region" description="Helical" evidence="2">
    <location>
        <begin position="981"/>
        <end position="1002"/>
    </location>
</feature>
<dbReference type="SUPFAM" id="SSF82866">
    <property type="entry name" value="Multidrug efflux transporter AcrB transmembrane domain"/>
    <property type="match status" value="2"/>
</dbReference>
<dbReference type="EMBL" id="CP053085">
    <property type="protein sequence ID" value="QJR37037.1"/>
    <property type="molecule type" value="Genomic_DNA"/>
</dbReference>
<feature type="transmembrane region" description="Helical" evidence="2">
    <location>
        <begin position="528"/>
        <end position="550"/>
    </location>
</feature>
<keyword evidence="2" id="KW-0812">Transmembrane</keyword>
<evidence type="ECO:0000313" key="3">
    <source>
        <dbReference type="EMBL" id="QJR37037.1"/>
    </source>
</evidence>
<organism evidence="3 4">
    <name type="scientific">Gemmatimonas groenlandica</name>
    <dbReference type="NCBI Taxonomy" id="2732249"/>
    <lineage>
        <taxon>Bacteria</taxon>
        <taxon>Pseudomonadati</taxon>
        <taxon>Gemmatimonadota</taxon>
        <taxon>Gemmatimonadia</taxon>
        <taxon>Gemmatimonadales</taxon>
        <taxon>Gemmatimonadaceae</taxon>
        <taxon>Gemmatimonas</taxon>
    </lineage>
</organism>
<feature type="transmembrane region" description="Helical" evidence="2">
    <location>
        <begin position="15"/>
        <end position="36"/>
    </location>
</feature>
<dbReference type="Proteomes" id="UP000500938">
    <property type="component" value="Chromosome"/>
</dbReference>
<feature type="transmembrane region" description="Helical" evidence="2">
    <location>
        <begin position="855"/>
        <end position="877"/>
    </location>
</feature>
<dbReference type="RefSeq" id="WP_171226470.1">
    <property type="nucleotide sequence ID" value="NZ_CP053085.1"/>
</dbReference>
<dbReference type="InterPro" id="IPR027463">
    <property type="entry name" value="AcrB_DN_DC_subdom"/>
</dbReference>
<evidence type="ECO:0000256" key="2">
    <source>
        <dbReference type="SAM" id="Phobius"/>
    </source>
</evidence>
<dbReference type="Gene3D" id="3.30.70.1320">
    <property type="entry name" value="Multidrug efflux transporter AcrB pore domain like"/>
    <property type="match status" value="1"/>
</dbReference>
<name>A0A6M4IU44_9BACT</name>
<dbReference type="Gene3D" id="1.20.1640.10">
    <property type="entry name" value="Multidrug efflux transporter AcrB transmembrane domain"/>
    <property type="match status" value="2"/>
</dbReference>
<dbReference type="Gene3D" id="3.30.70.1440">
    <property type="entry name" value="Multidrug efflux transporter AcrB pore domain"/>
    <property type="match status" value="1"/>
</dbReference>
<dbReference type="InterPro" id="IPR001036">
    <property type="entry name" value="Acrflvin-R"/>
</dbReference>
<dbReference type="GO" id="GO:0042910">
    <property type="term" value="F:xenobiotic transmembrane transporter activity"/>
    <property type="evidence" value="ECO:0007669"/>
    <property type="project" value="TreeGrafter"/>
</dbReference>
<feature type="transmembrane region" description="Helical" evidence="2">
    <location>
        <begin position="336"/>
        <end position="354"/>
    </location>
</feature>
<sequence>MNFLGKLAEFSVKRWQFTVLLFLMFGALGVTSWMAIPRAEDPDFPVPIFTTVAVYPGASPEDMEQLVTEPIEKKLKSLTEVKKLESTSSDGLSVIKIEFEAESDAERKYDQVIREVNALRAELPSALQRLEVLRNENSDLTVFQVALVAPQAPYAQVDDMAKRFEDALERVPGVKKAERWAAPPREMQVTLDLGRMARLGLTPAQVLNALGSDNAQIPGGSVDVGTRRYNIATTGRYKNAEDVQRTVIAGANGAIVRVQDVATVQWGDGDAVHMGRWNGQRAMWVTVAVQKGKNVSAVKTDVWEALDALEKGLPTGITLARGFDQSQNVDTRLARLGEDFAIALLLVLITLLPLGTRASVIVMISIPLSLAMAVMLLYATGYSINQLSIVGFVIALGLLVDDSIVVVENISRFLRNGYTRTEAAIEGTKQIGVAVLGATGTLIFAFLPLLFLPGLAGKYIRSLPIAVVFAVVSSLFVSLTIIPWLASRLMPRTEHAEGNRVLQWLDRGIHRTYAPLLHRALAAPRTTLVLALLLVVGSVAMVPAVGFSLFPKAGTPQYHVDIETPEGTSLAETDRAARYAEAVIRQHPATRGVFANVGKDNPAVYYNVFQRAEAPNRGQLIVLLKEYDNGRTPLALDSLRQRLALYPGARIELKEFENGPPIDAPIAMRIEGTSLDTLQRIAAQYDAVFKRTEGTQYVNNPVRLRRSDLTLVVDKQKAGLLGIPSVEVERTLRLGIAGLEAGEIRGANGDEYPLMVRIAHNGRPAPEALDRIQVASVTGAMIPLSQIATMRFSASPTTIDHVNRQRSVTITSYVRSGYNTDAVTKQVMAALDSIALPVGYVMHPAGEIESREESFGGIGGAIIVAVFAILAILVLEFRDFRTTLVVASVIPLGLVGGIVALLLSGYTLSFTAMIGFVALVGIEIKTSILLVDFTDQLRRQGVSLDDAIQQAGEIRFLPIVLTTMTAIGGLLPLAFQGSGLYSPLAWVIIGGLVSSTLIARLVTPVLYKLLAPALEEREEAELVRGSVHLVPSPV</sequence>
<dbReference type="PANTHER" id="PTHR32063">
    <property type="match status" value="1"/>
</dbReference>
<keyword evidence="2" id="KW-1133">Transmembrane helix</keyword>
<dbReference type="Gene3D" id="3.30.2090.10">
    <property type="entry name" value="Multidrug efflux transporter AcrB TolC docking domain, DN and DC subdomains"/>
    <property type="match status" value="2"/>
</dbReference>
<dbReference type="KEGG" id="ggr:HKW67_16690"/>
<reference evidence="3 4" key="1">
    <citation type="submission" date="2020-05" db="EMBL/GenBank/DDBJ databases">
        <title>Complete genome sequence of Gemmatimonas greenlandica TET16.</title>
        <authorList>
            <person name="Zeng Y."/>
        </authorList>
    </citation>
    <scope>NUCLEOTIDE SEQUENCE [LARGE SCALE GENOMIC DNA]</scope>
    <source>
        <strain evidence="3 4">TET16</strain>
    </source>
</reference>